<gene>
    <name evidence="2" type="ORF">EHW90_12080</name>
</gene>
<keyword evidence="3" id="KW-1185">Reference proteome</keyword>
<protein>
    <submittedName>
        <fullName evidence="2">Type I toxin-antitoxin system SymE family toxin</fullName>
    </submittedName>
</protein>
<dbReference type="GO" id="GO:0016070">
    <property type="term" value="P:RNA metabolic process"/>
    <property type="evidence" value="ECO:0007669"/>
    <property type="project" value="InterPro"/>
</dbReference>
<dbReference type="Proteomes" id="UP000276982">
    <property type="component" value="Unassembled WGS sequence"/>
</dbReference>
<evidence type="ECO:0000313" key="2">
    <source>
        <dbReference type="EMBL" id="RRJ13737.1"/>
    </source>
</evidence>
<accession>A0A3P3PXP2</accession>
<evidence type="ECO:0000313" key="3">
    <source>
        <dbReference type="Proteomes" id="UP000276982"/>
    </source>
</evidence>
<dbReference type="AlphaFoldDB" id="A0A3P3PXP2"/>
<reference evidence="2 3" key="1">
    <citation type="submission" date="2018-11" db="EMBL/GenBank/DDBJ databases">
        <title>Genome sequencing of Lachnoanaerobaculum orale DSM 24553T.</title>
        <authorList>
            <person name="Kook J.-K."/>
            <person name="Park S.-N."/>
            <person name="Lim Y.K."/>
        </authorList>
    </citation>
    <scope>NUCLEOTIDE SEQUENCE [LARGE SCALE GENOMIC DNA]</scope>
    <source>
        <strain evidence="2 3">DSM 24553</strain>
    </source>
</reference>
<dbReference type="EMBL" id="RRCM01000003">
    <property type="protein sequence ID" value="RRJ13737.1"/>
    <property type="molecule type" value="Genomic_DNA"/>
</dbReference>
<dbReference type="GO" id="GO:0016788">
    <property type="term" value="F:hydrolase activity, acting on ester bonds"/>
    <property type="evidence" value="ECO:0007669"/>
    <property type="project" value="InterPro"/>
</dbReference>
<dbReference type="RefSeq" id="WP_124952966.1">
    <property type="nucleotide sequence ID" value="NZ_RRCM01000003.1"/>
</dbReference>
<dbReference type="GO" id="GO:0003723">
    <property type="term" value="F:RNA binding"/>
    <property type="evidence" value="ECO:0007669"/>
    <property type="project" value="InterPro"/>
</dbReference>
<sequence>MAKNVRELKVRAQSGYHYKEVPQIQLKGVWLREFGFKEGMPVMVKCENGRLIITTDEARAELAKAEQEFMDRKLGAQKKRFEQEKKQLHVQFVAEHRATYGDSDAGEGAAYV</sequence>
<name>A0A3P3PXP2_9FIRM</name>
<organism evidence="2 3">
    <name type="scientific">Lachnoanaerobaculum orale</name>
    <dbReference type="NCBI Taxonomy" id="979627"/>
    <lineage>
        <taxon>Bacteria</taxon>
        <taxon>Bacillati</taxon>
        <taxon>Bacillota</taxon>
        <taxon>Clostridia</taxon>
        <taxon>Lachnospirales</taxon>
        <taxon>Lachnospiraceae</taxon>
        <taxon>Lachnoanaerobaculum</taxon>
    </lineage>
</organism>
<dbReference type="GO" id="GO:0005737">
    <property type="term" value="C:cytoplasm"/>
    <property type="evidence" value="ECO:0007669"/>
    <property type="project" value="InterPro"/>
</dbReference>
<comment type="caution">
    <text evidence="2">The sequence shown here is derived from an EMBL/GenBank/DDBJ whole genome shotgun (WGS) entry which is preliminary data.</text>
</comment>
<dbReference type="Pfam" id="PF08845">
    <property type="entry name" value="SymE_toxin"/>
    <property type="match status" value="1"/>
</dbReference>
<proteinExistence type="predicted"/>
<feature type="domain" description="Toxin SymE-like" evidence="1">
    <location>
        <begin position="15"/>
        <end position="55"/>
    </location>
</feature>
<dbReference type="InterPro" id="IPR014944">
    <property type="entry name" value="Toxin_SymE-like"/>
</dbReference>
<evidence type="ECO:0000259" key="1">
    <source>
        <dbReference type="Pfam" id="PF08845"/>
    </source>
</evidence>